<dbReference type="AlphaFoldDB" id="A0A8S3PQ06"/>
<feature type="region of interest" description="Disordered" evidence="1">
    <location>
        <begin position="127"/>
        <end position="153"/>
    </location>
</feature>
<sequence length="170" mass="19447">MTRLVDLVPKGGQPQVAPVTSALSKLTKHEQPFYNSDFLNRWRKKGRRARSTLPGHEYFSAVEVAIEKHQIGELYFEYLKYPNDGIQYNWLTNYIDIGPRLDPIPKPVPGTKIHCKKIVDTPRLNAVEKENGQKKETTGDKAVKEADDYQNGDAHDESEISIMMMIMVME</sequence>
<comment type="caution">
    <text evidence="2">The sequence shown here is derived from an EMBL/GenBank/DDBJ whole genome shotgun (WGS) entry which is preliminary data.</text>
</comment>
<dbReference type="Proteomes" id="UP000683360">
    <property type="component" value="Unassembled WGS sequence"/>
</dbReference>
<evidence type="ECO:0000256" key="1">
    <source>
        <dbReference type="SAM" id="MobiDB-lite"/>
    </source>
</evidence>
<name>A0A8S3PQ06_MYTED</name>
<gene>
    <name evidence="2" type="ORF">MEDL_1207</name>
</gene>
<accession>A0A8S3PQ06</accession>
<reference evidence="2" key="1">
    <citation type="submission" date="2021-03" db="EMBL/GenBank/DDBJ databases">
        <authorList>
            <person name="Bekaert M."/>
        </authorList>
    </citation>
    <scope>NUCLEOTIDE SEQUENCE</scope>
</reference>
<organism evidence="2 3">
    <name type="scientific">Mytilus edulis</name>
    <name type="common">Blue mussel</name>
    <dbReference type="NCBI Taxonomy" id="6550"/>
    <lineage>
        <taxon>Eukaryota</taxon>
        <taxon>Metazoa</taxon>
        <taxon>Spiralia</taxon>
        <taxon>Lophotrochozoa</taxon>
        <taxon>Mollusca</taxon>
        <taxon>Bivalvia</taxon>
        <taxon>Autobranchia</taxon>
        <taxon>Pteriomorphia</taxon>
        <taxon>Mytilida</taxon>
        <taxon>Mytiloidea</taxon>
        <taxon>Mytilidae</taxon>
        <taxon>Mytilinae</taxon>
        <taxon>Mytilus</taxon>
    </lineage>
</organism>
<proteinExistence type="predicted"/>
<dbReference type="EMBL" id="CAJPWZ010000095">
    <property type="protein sequence ID" value="CAG2185559.1"/>
    <property type="molecule type" value="Genomic_DNA"/>
</dbReference>
<keyword evidence="3" id="KW-1185">Reference proteome</keyword>
<protein>
    <submittedName>
        <fullName evidence="2">Uncharacterized protein</fullName>
    </submittedName>
</protein>
<evidence type="ECO:0000313" key="2">
    <source>
        <dbReference type="EMBL" id="CAG2185559.1"/>
    </source>
</evidence>
<evidence type="ECO:0000313" key="3">
    <source>
        <dbReference type="Proteomes" id="UP000683360"/>
    </source>
</evidence>